<feature type="compositionally biased region" description="Polar residues" evidence="1">
    <location>
        <begin position="18"/>
        <end position="29"/>
    </location>
</feature>
<protein>
    <submittedName>
        <fullName evidence="2">Uncharacterized protein</fullName>
    </submittedName>
</protein>
<reference evidence="2" key="1">
    <citation type="journal article" date="2021" name="Proc. Natl. Acad. Sci. U.S.A.">
        <title>A Catalog of Tens of Thousands of Viruses from Human Metagenomes Reveals Hidden Associations with Chronic Diseases.</title>
        <authorList>
            <person name="Tisza M.J."/>
            <person name="Buck C.B."/>
        </authorList>
    </citation>
    <scope>NUCLEOTIDE SEQUENCE</scope>
    <source>
        <strain evidence="2">Ct6bb17</strain>
    </source>
</reference>
<proteinExistence type="predicted"/>
<dbReference type="EMBL" id="BK015290">
    <property type="protein sequence ID" value="DAD99642.1"/>
    <property type="molecule type" value="Genomic_DNA"/>
</dbReference>
<evidence type="ECO:0000313" key="2">
    <source>
        <dbReference type="EMBL" id="DAD99642.1"/>
    </source>
</evidence>
<feature type="region of interest" description="Disordered" evidence="1">
    <location>
        <begin position="1"/>
        <end position="29"/>
    </location>
</feature>
<organism evidence="2">
    <name type="scientific">Siphoviridae sp. ct6bb17</name>
    <dbReference type="NCBI Taxonomy" id="2825345"/>
    <lineage>
        <taxon>Viruses</taxon>
        <taxon>Duplodnaviria</taxon>
        <taxon>Heunggongvirae</taxon>
        <taxon>Uroviricota</taxon>
        <taxon>Caudoviricetes</taxon>
    </lineage>
</organism>
<evidence type="ECO:0000256" key="1">
    <source>
        <dbReference type="SAM" id="MobiDB-lite"/>
    </source>
</evidence>
<name>A0A8S5NZK5_9CAUD</name>
<accession>A0A8S5NZK5</accession>
<sequence>MRKSNNNHIGDFTAMVNKKSQPIQGQLQR</sequence>